<dbReference type="InterPro" id="IPR001384">
    <property type="entry name" value="Peptidase_M35"/>
</dbReference>
<dbReference type="OrthoDB" id="4939891at2759"/>
<feature type="signal peptide" evidence="15">
    <location>
        <begin position="1"/>
        <end position="24"/>
    </location>
</feature>
<dbReference type="VEuPathDB" id="FungiDB:CCM_05691"/>
<evidence type="ECO:0000256" key="2">
    <source>
        <dbReference type="ARBA" id="ARBA00004613"/>
    </source>
</evidence>
<evidence type="ECO:0000256" key="3">
    <source>
        <dbReference type="ARBA" id="ARBA00010279"/>
    </source>
</evidence>
<sequence>MKYSITAITLAGLAAAAAINGKEGSPVTVSLSSVDHTTIKATITNNGDKAYNIMHKGTLLDSLPVDKFRVTRDGAADDAAPAAFHGVKLRMANTGFEEADFTPLAPGESKAVVVDVASLYALDTSGTYHVHAAGRLRFAEANSTELVRGRGLRFASNRLALDVDGPAARQVLRDVEARLAAMRRSTVQSDCTDAQKATVVDGLARCASQASKAADAALNGSAAKFKEYFMSTATKDRQLVADRLTAVAKECDASPGGVLDLHCKDVYNYCASNTYAYTKSSANAVIWCKQYWNHDLETETCHGDDKTGTTIHEFTHADSVFSPGTDDNAYGYDDCMQLSRADALTNADTYEYYANAIHLGC</sequence>
<dbReference type="SMART" id="SM01351">
    <property type="entry name" value="Aspzincin_M35"/>
    <property type="match status" value="1"/>
</dbReference>
<keyword evidence="18" id="KW-1185">Reference proteome</keyword>
<dbReference type="eggNOG" id="ENOG502R8PT">
    <property type="taxonomic scope" value="Eukaryota"/>
</dbReference>
<evidence type="ECO:0000313" key="18">
    <source>
        <dbReference type="Proteomes" id="UP000001610"/>
    </source>
</evidence>
<dbReference type="RefSeq" id="XP_006670898.1">
    <property type="nucleotide sequence ID" value="XM_006670835.1"/>
</dbReference>
<dbReference type="HOGENOM" id="CLU_039313_1_1_1"/>
<dbReference type="InParanoid" id="G3JGX7"/>
<dbReference type="EC" id="3.4.24.39" evidence="15"/>
<feature type="chain" id="PRO_5005131670" description="Neutral protease 2" evidence="15">
    <location>
        <begin position="25"/>
        <end position="361"/>
    </location>
</feature>
<dbReference type="OMA" id="DGPLIAY"/>
<keyword evidence="11 15" id="KW-0482">Metalloprotease</keyword>
<keyword evidence="9 15" id="KW-0378">Hydrolase</keyword>
<comment type="function">
    <text evidence="15">Secreted metalloproteinase that allows assimilation of proteinaceous substrates. Shows high activities on basic nuclear substrates such as histone and protamine.</text>
</comment>
<evidence type="ECO:0000256" key="8">
    <source>
        <dbReference type="ARBA" id="ARBA00022729"/>
    </source>
</evidence>
<comment type="cofactor">
    <cofactor evidence="14 15">
        <name>Zn(2+)</name>
        <dbReference type="ChEBI" id="CHEBI:29105"/>
    </cofactor>
    <text evidence="14 15">Binds 1 zinc ion per subunit.</text>
</comment>
<evidence type="ECO:0000256" key="10">
    <source>
        <dbReference type="ARBA" id="ARBA00022833"/>
    </source>
</evidence>
<comment type="similarity">
    <text evidence="3 15">Belongs to the peptidase M35 family.</text>
</comment>
<keyword evidence="7 14" id="KW-0479">Metal-binding</keyword>
<keyword evidence="4 15" id="KW-0964">Secreted</keyword>
<evidence type="ECO:0000256" key="1">
    <source>
        <dbReference type="ARBA" id="ARBA00001187"/>
    </source>
</evidence>
<dbReference type="GO" id="GO:0006508">
    <property type="term" value="P:proteolysis"/>
    <property type="evidence" value="ECO:0007669"/>
    <property type="project" value="UniProtKB-KW"/>
</dbReference>
<feature type="binding site" evidence="14">
    <location>
        <position position="312"/>
    </location>
    <ligand>
        <name>Zn(2+)</name>
        <dbReference type="ChEBI" id="CHEBI:29105"/>
        <note>catalytic</note>
    </ligand>
</feature>
<dbReference type="GO" id="GO:0004222">
    <property type="term" value="F:metalloendopeptidase activity"/>
    <property type="evidence" value="ECO:0007669"/>
    <property type="project" value="InterPro"/>
</dbReference>
<dbReference type="STRING" id="983644.G3JGX7"/>
<protein>
    <recommendedName>
        <fullName evidence="15">Neutral protease 2</fullName>
        <ecNumber evidence="15">3.4.24.39</ecNumber>
    </recommendedName>
    <alternativeName>
        <fullName evidence="15">Deuterolysin</fullName>
    </alternativeName>
</protein>
<name>G3JGX7_CORMM</name>
<dbReference type="PANTHER" id="PTHR37016:SF3">
    <property type="entry name" value="NEUTRAL PROTEASE 2-RELATED"/>
    <property type="match status" value="1"/>
</dbReference>
<evidence type="ECO:0000256" key="4">
    <source>
        <dbReference type="ARBA" id="ARBA00022525"/>
    </source>
</evidence>
<dbReference type="EMBL" id="JH126402">
    <property type="protein sequence ID" value="EGX91533.1"/>
    <property type="molecule type" value="Genomic_DNA"/>
</dbReference>
<feature type="active site" evidence="13">
    <location>
        <position position="313"/>
    </location>
</feature>
<dbReference type="Gene3D" id="3.40.390.10">
    <property type="entry name" value="Collagenase (Catalytic Domain)"/>
    <property type="match status" value="1"/>
</dbReference>
<evidence type="ECO:0000256" key="6">
    <source>
        <dbReference type="ARBA" id="ARBA00022685"/>
    </source>
</evidence>
<keyword evidence="8 15" id="KW-0732">Signal</keyword>
<evidence type="ECO:0000256" key="13">
    <source>
        <dbReference type="PIRSR" id="PIRSR601384-1"/>
    </source>
</evidence>
<evidence type="ECO:0000256" key="11">
    <source>
        <dbReference type="ARBA" id="ARBA00023049"/>
    </source>
</evidence>
<evidence type="ECO:0000256" key="5">
    <source>
        <dbReference type="ARBA" id="ARBA00022670"/>
    </source>
</evidence>
<accession>G3JGX7</accession>
<reference evidence="17 18" key="1">
    <citation type="journal article" date="2011" name="Genome Biol.">
        <title>Genome sequence of the insect pathogenic fungus Cordyceps militaris, a valued traditional Chinese medicine.</title>
        <authorList>
            <person name="Zheng P."/>
            <person name="Xia Y."/>
            <person name="Xiao G."/>
            <person name="Xiong C."/>
            <person name="Hu X."/>
            <person name="Zhang S."/>
            <person name="Zheng H."/>
            <person name="Huang Y."/>
            <person name="Zhou Y."/>
            <person name="Wang S."/>
            <person name="Zhao G.P."/>
            <person name="Liu X."/>
            <person name="St Leger R.J."/>
            <person name="Wang C."/>
        </authorList>
    </citation>
    <scope>NUCLEOTIDE SEQUENCE [LARGE SCALE GENOMIC DNA]</scope>
    <source>
        <strain evidence="17 18">CM01</strain>
    </source>
</reference>
<dbReference type="InterPro" id="IPR024079">
    <property type="entry name" value="MetalloPept_cat_dom_sf"/>
</dbReference>
<organism evidence="17 18">
    <name type="scientific">Cordyceps militaris (strain CM01)</name>
    <name type="common">Caterpillar fungus</name>
    <dbReference type="NCBI Taxonomy" id="983644"/>
    <lineage>
        <taxon>Eukaryota</taxon>
        <taxon>Fungi</taxon>
        <taxon>Dikarya</taxon>
        <taxon>Ascomycota</taxon>
        <taxon>Pezizomycotina</taxon>
        <taxon>Sordariomycetes</taxon>
        <taxon>Hypocreomycetidae</taxon>
        <taxon>Hypocreales</taxon>
        <taxon>Cordycipitaceae</taxon>
        <taxon>Cordyceps</taxon>
    </lineage>
</organism>
<dbReference type="KEGG" id="cmt:CCM_05691"/>
<comment type="subcellular location">
    <subcellularLocation>
        <location evidence="2 15">Secreted</location>
    </subcellularLocation>
</comment>
<feature type="binding site" evidence="14">
    <location>
        <position position="316"/>
    </location>
    <ligand>
        <name>Zn(2+)</name>
        <dbReference type="ChEBI" id="CHEBI:29105"/>
        <note>catalytic</note>
    </ligand>
</feature>
<dbReference type="SUPFAM" id="SSF55486">
    <property type="entry name" value="Metalloproteases ('zincins'), catalytic domain"/>
    <property type="match status" value="1"/>
</dbReference>
<dbReference type="Pfam" id="PF02102">
    <property type="entry name" value="Peptidase_M35"/>
    <property type="match status" value="1"/>
</dbReference>
<evidence type="ECO:0000259" key="16">
    <source>
        <dbReference type="SMART" id="SM01351"/>
    </source>
</evidence>
<evidence type="ECO:0000256" key="12">
    <source>
        <dbReference type="ARBA" id="ARBA00023145"/>
    </source>
</evidence>
<feature type="binding site" evidence="14">
    <location>
        <position position="327"/>
    </location>
    <ligand>
        <name>Zn(2+)</name>
        <dbReference type="ChEBI" id="CHEBI:29105"/>
        <note>catalytic</note>
    </ligand>
</feature>
<keyword evidence="12" id="KW-0865">Zymogen</keyword>
<gene>
    <name evidence="17" type="ORF">CCM_05691</name>
</gene>
<dbReference type="Proteomes" id="UP000001610">
    <property type="component" value="Unassembled WGS sequence"/>
</dbReference>
<dbReference type="Gene3D" id="2.60.40.2970">
    <property type="match status" value="1"/>
</dbReference>
<dbReference type="PRINTS" id="PR00768">
    <property type="entry name" value="DEUTEROLYSIN"/>
</dbReference>
<dbReference type="CDD" id="cd11008">
    <property type="entry name" value="M35_deuterolysin_like"/>
    <property type="match status" value="1"/>
</dbReference>
<dbReference type="PANTHER" id="PTHR37016">
    <property type="match status" value="1"/>
</dbReference>
<dbReference type="GeneID" id="18167709"/>
<evidence type="ECO:0000256" key="9">
    <source>
        <dbReference type="ARBA" id="ARBA00022801"/>
    </source>
</evidence>
<feature type="domain" description="Lysine-specific metallo-endopeptidase" evidence="16">
    <location>
        <begin position="214"/>
        <end position="355"/>
    </location>
</feature>
<keyword evidence="10 14" id="KW-0862">Zinc</keyword>
<keyword evidence="5 15" id="KW-0645">Protease</keyword>
<comment type="catalytic activity">
    <reaction evidence="1 15">
        <text>Preferential cleavage of bonds with hydrophobic residues in P1'. Also 3-Asn-|-Gln-4 and 8-Gly-|-Ser-9 bonds in insulin B chain.</text>
        <dbReference type="EC" id="3.4.24.39"/>
    </reaction>
</comment>
<evidence type="ECO:0000256" key="15">
    <source>
        <dbReference type="RuleBase" id="RU361126"/>
    </source>
</evidence>
<proteinExistence type="inferred from homology"/>
<evidence type="ECO:0000256" key="14">
    <source>
        <dbReference type="PIRSR" id="PIRSR601384-2"/>
    </source>
</evidence>
<dbReference type="GO" id="GO:0046872">
    <property type="term" value="F:metal ion binding"/>
    <property type="evidence" value="ECO:0007669"/>
    <property type="project" value="UniProtKB-KW"/>
</dbReference>
<evidence type="ECO:0000313" key="17">
    <source>
        <dbReference type="EMBL" id="EGX91533.1"/>
    </source>
</evidence>
<dbReference type="AlphaFoldDB" id="G3JGX7"/>
<keyword evidence="6 15" id="KW-0165">Cleavage on pair of basic residues</keyword>
<dbReference type="GO" id="GO:0005576">
    <property type="term" value="C:extracellular region"/>
    <property type="evidence" value="ECO:0007669"/>
    <property type="project" value="UniProtKB-SubCell"/>
</dbReference>
<evidence type="ECO:0000256" key="7">
    <source>
        <dbReference type="ARBA" id="ARBA00022723"/>
    </source>
</evidence>
<dbReference type="InterPro" id="IPR029463">
    <property type="entry name" value="Lys_MEP"/>
</dbReference>
<dbReference type="InterPro" id="IPR050414">
    <property type="entry name" value="Fungal_M35_metalloproteases"/>
</dbReference>